<proteinExistence type="predicted"/>
<keyword evidence="3" id="KW-1185">Reference proteome</keyword>
<evidence type="ECO:0000259" key="1">
    <source>
        <dbReference type="SMART" id="SM00065"/>
    </source>
</evidence>
<dbReference type="InterPro" id="IPR029016">
    <property type="entry name" value="GAF-like_dom_sf"/>
</dbReference>
<dbReference type="InterPro" id="IPR003018">
    <property type="entry name" value="GAF"/>
</dbReference>
<dbReference type="Ensembl" id="ENSPMGT00000015494.1">
    <property type="protein sequence ID" value="ENSPMGP00000014526.1"/>
    <property type="gene ID" value="ENSPMGG00000011900.1"/>
</dbReference>
<feature type="domain" description="GAF" evidence="1">
    <location>
        <begin position="4"/>
        <end position="148"/>
    </location>
</feature>
<evidence type="ECO:0000313" key="2">
    <source>
        <dbReference type="Ensembl" id="ENSPMGP00000014526.1"/>
    </source>
</evidence>
<sequence>MRYQMEKTLHKVLQRIALLIQADRCSYFVFRSRNGVPELSTVLFDVTHNSPFDKNLVNPNVEIVYPTDMGIVGYTVHSKKPQTVADVKKDSHFSDFVDKQTKYTTKCMLTAPVMNGKEPIGVIAALNKQGASEFSKSDVDVSVFNILHM</sequence>
<dbReference type="SUPFAM" id="SSF55781">
    <property type="entry name" value="GAF domain-like"/>
    <property type="match status" value="1"/>
</dbReference>
<dbReference type="Proteomes" id="UP000261520">
    <property type="component" value="Unplaced"/>
</dbReference>
<protein>
    <recommendedName>
        <fullName evidence="1">GAF domain-containing protein</fullName>
    </recommendedName>
</protein>
<dbReference type="SMART" id="SM00065">
    <property type="entry name" value="GAF"/>
    <property type="match status" value="1"/>
</dbReference>
<evidence type="ECO:0000313" key="3">
    <source>
        <dbReference type="Proteomes" id="UP000261520"/>
    </source>
</evidence>
<reference evidence="2" key="2">
    <citation type="submission" date="2025-09" db="UniProtKB">
        <authorList>
            <consortium name="Ensembl"/>
        </authorList>
    </citation>
    <scope>IDENTIFICATION</scope>
</reference>
<dbReference type="STRING" id="409849.ENSPMGP00000014526"/>
<dbReference type="Gene3D" id="3.30.450.40">
    <property type="match status" value="1"/>
</dbReference>
<dbReference type="Pfam" id="PF01590">
    <property type="entry name" value="GAF"/>
    <property type="match status" value="1"/>
</dbReference>
<organism evidence="2 3">
    <name type="scientific">Periophthalmus magnuspinnatus</name>
    <dbReference type="NCBI Taxonomy" id="409849"/>
    <lineage>
        <taxon>Eukaryota</taxon>
        <taxon>Metazoa</taxon>
        <taxon>Chordata</taxon>
        <taxon>Craniata</taxon>
        <taxon>Vertebrata</taxon>
        <taxon>Euteleostomi</taxon>
        <taxon>Actinopterygii</taxon>
        <taxon>Neopterygii</taxon>
        <taxon>Teleostei</taxon>
        <taxon>Neoteleostei</taxon>
        <taxon>Acanthomorphata</taxon>
        <taxon>Gobiaria</taxon>
        <taxon>Gobiiformes</taxon>
        <taxon>Gobioidei</taxon>
        <taxon>Gobiidae</taxon>
        <taxon>Oxudercinae</taxon>
        <taxon>Periophthalmus</taxon>
    </lineage>
</organism>
<name>A0A3B4ADF7_9GOBI</name>
<accession>A0A3B4ADF7</accession>
<reference evidence="2" key="1">
    <citation type="submission" date="2025-08" db="UniProtKB">
        <authorList>
            <consortium name="Ensembl"/>
        </authorList>
    </citation>
    <scope>IDENTIFICATION</scope>
</reference>
<dbReference type="AlphaFoldDB" id="A0A3B4ADF7"/>